<dbReference type="Proteomes" id="UP000824469">
    <property type="component" value="Unassembled WGS sequence"/>
</dbReference>
<dbReference type="Pfam" id="PF01344">
    <property type="entry name" value="Kelch_1"/>
    <property type="match status" value="3"/>
</dbReference>
<dbReference type="InterPro" id="IPR044832">
    <property type="entry name" value="NRP-like"/>
</dbReference>
<feature type="non-terminal residue" evidence="2">
    <location>
        <position position="225"/>
    </location>
</feature>
<dbReference type="InterPro" id="IPR015915">
    <property type="entry name" value="Kelch-typ_b-propeller"/>
</dbReference>
<accession>A0AA38G3Y5</accession>
<dbReference type="GO" id="GO:0034976">
    <property type="term" value="P:response to endoplasmic reticulum stress"/>
    <property type="evidence" value="ECO:0007669"/>
    <property type="project" value="InterPro"/>
</dbReference>
<evidence type="ECO:0000313" key="3">
    <source>
        <dbReference type="Proteomes" id="UP000824469"/>
    </source>
</evidence>
<proteinExistence type="predicted"/>
<dbReference type="InterPro" id="IPR006652">
    <property type="entry name" value="Kelch_1"/>
</dbReference>
<sequence>SLSQIRKECLELKELIKEACIEQRCEFQTADKLLQNLKMKISSDASSLRNDVSHLQEQMRKLCLQKGELNVAKHYATNDNPIRCSVDMYTSGSNIYIIGGCDGHQWLGTMEIFCPEVNELMHAPSMPFDTARPFHAASAFDGFIYVFGGEHGTLWYDIVEVFDERNNRWSLGTPMNLKRSCLAGASVSQGIIALGGENEQGPLSDVELYDACTGKWLEYRKMLEK</sequence>
<reference evidence="2 3" key="1">
    <citation type="journal article" date="2021" name="Nat. Plants">
        <title>The Taxus genome provides insights into paclitaxel biosynthesis.</title>
        <authorList>
            <person name="Xiong X."/>
            <person name="Gou J."/>
            <person name="Liao Q."/>
            <person name="Li Y."/>
            <person name="Zhou Q."/>
            <person name="Bi G."/>
            <person name="Li C."/>
            <person name="Du R."/>
            <person name="Wang X."/>
            <person name="Sun T."/>
            <person name="Guo L."/>
            <person name="Liang H."/>
            <person name="Lu P."/>
            <person name="Wu Y."/>
            <person name="Zhang Z."/>
            <person name="Ro D.K."/>
            <person name="Shang Y."/>
            <person name="Huang S."/>
            <person name="Yan J."/>
        </authorList>
    </citation>
    <scope>NUCLEOTIDE SEQUENCE [LARGE SCALE GENOMIC DNA]</scope>
    <source>
        <strain evidence="2">Ta-2019</strain>
    </source>
</reference>
<dbReference type="AlphaFoldDB" id="A0AA38G3Y5"/>
<dbReference type="Gene3D" id="2.120.10.80">
    <property type="entry name" value="Kelch-type beta propeller"/>
    <property type="match status" value="1"/>
</dbReference>
<evidence type="ECO:0000313" key="2">
    <source>
        <dbReference type="EMBL" id="KAH9315706.1"/>
    </source>
</evidence>
<dbReference type="PANTHER" id="PTHR46034:SF7">
    <property type="entry name" value="INFLUENZA VIRUS NS1A-BINDING PROTEIN"/>
    <property type="match status" value="1"/>
</dbReference>
<dbReference type="SMART" id="SM00612">
    <property type="entry name" value="Kelch"/>
    <property type="match status" value="2"/>
</dbReference>
<feature type="non-terminal residue" evidence="2">
    <location>
        <position position="1"/>
    </location>
</feature>
<comment type="caution">
    <text evidence="2">The sequence shown here is derived from an EMBL/GenBank/DDBJ whole genome shotgun (WGS) entry which is preliminary data.</text>
</comment>
<protein>
    <submittedName>
        <fullName evidence="2">Uncharacterized protein</fullName>
    </submittedName>
</protein>
<name>A0AA38G3Y5_TAXCH</name>
<feature type="coiled-coil region" evidence="1">
    <location>
        <begin position="2"/>
        <end position="65"/>
    </location>
</feature>
<dbReference type="EMBL" id="JAHRHJ020000005">
    <property type="protein sequence ID" value="KAH9315706.1"/>
    <property type="molecule type" value="Genomic_DNA"/>
</dbReference>
<evidence type="ECO:0000256" key="1">
    <source>
        <dbReference type="SAM" id="Coils"/>
    </source>
</evidence>
<organism evidence="2 3">
    <name type="scientific">Taxus chinensis</name>
    <name type="common">Chinese yew</name>
    <name type="synonym">Taxus wallichiana var. chinensis</name>
    <dbReference type="NCBI Taxonomy" id="29808"/>
    <lineage>
        <taxon>Eukaryota</taxon>
        <taxon>Viridiplantae</taxon>
        <taxon>Streptophyta</taxon>
        <taxon>Embryophyta</taxon>
        <taxon>Tracheophyta</taxon>
        <taxon>Spermatophyta</taxon>
        <taxon>Pinopsida</taxon>
        <taxon>Pinidae</taxon>
        <taxon>Conifers II</taxon>
        <taxon>Cupressales</taxon>
        <taxon>Taxaceae</taxon>
        <taxon>Taxus</taxon>
    </lineage>
</organism>
<dbReference type="SUPFAM" id="SSF117281">
    <property type="entry name" value="Kelch motif"/>
    <property type="match status" value="1"/>
</dbReference>
<dbReference type="PANTHER" id="PTHR46034">
    <property type="match status" value="1"/>
</dbReference>
<keyword evidence="3" id="KW-1185">Reference proteome</keyword>
<gene>
    <name evidence="2" type="ORF">KI387_024333</name>
</gene>
<keyword evidence="1" id="KW-0175">Coiled coil</keyword>